<dbReference type="EMBL" id="KZ819602">
    <property type="protein sequence ID" value="PWN38469.1"/>
    <property type="molecule type" value="Genomic_DNA"/>
</dbReference>
<dbReference type="STRING" id="1280837.A0A316VLG4"/>
<name>A0A316VLG4_9BASI</name>
<dbReference type="RefSeq" id="XP_025358771.1">
    <property type="nucleotide sequence ID" value="XM_025498498.1"/>
</dbReference>
<reference evidence="2 3" key="1">
    <citation type="journal article" date="2018" name="Mol. Biol. Evol.">
        <title>Broad Genomic Sampling Reveals a Smut Pathogenic Ancestry of the Fungal Clade Ustilaginomycotina.</title>
        <authorList>
            <person name="Kijpornyongpan T."/>
            <person name="Mondo S.J."/>
            <person name="Barry K."/>
            <person name="Sandor L."/>
            <person name="Lee J."/>
            <person name="Lipzen A."/>
            <person name="Pangilinan J."/>
            <person name="LaButti K."/>
            <person name="Hainaut M."/>
            <person name="Henrissat B."/>
            <person name="Grigoriev I.V."/>
            <person name="Spatafora J.W."/>
            <person name="Aime M.C."/>
        </authorList>
    </citation>
    <scope>NUCLEOTIDE SEQUENCE [LARGE SCALE GENOMIC DNA]</scope>
    <source>
        <strain evidence="2 3">MCA 3882</strain>
    </source>
</reference>
<protein>
    <recommendedName>
        <fullName evidence="1">Oxidoreductase putative C-terminal domain-containing protein</fullName>
    </recommendedName>
</protein>
<gene>
    <name evidence="2" type="ORF">FA14DRAFT_160024</name>
</gene>
<evidence type="ECO:0000313" key="3">
    <source>
        <dbReference type="Proteomes" id="UP000245771"/>
    </source>
</evidence>
<evidence type="ECO:0000313" key="2">
    <source>
        <dbReference type="EMBL" id="PWN38469.1"/>
    </source>
</evidence>
<dbReference type="InParanoid" id="A0A316VLG4"/>
<dbReference type="SUPFAM" id="SSF55347">
    <property type="entry name" value="Glyceraldehyde-3-phosphate dehydrogenase-like, C-terminal domain"/>
    <property type="match status" value="1"/>
</dbReference>
<dbReference type="Pfam" id="PF08635">
    <property type="entry name" value="ox_reductase_C"/>
    <property type="match status" value="1"/>
</dbReference>
<dbReference type="PANTHER" id="PTHR43249:SF1">
    <property type="entry name" value="D-GLUCOSIDE 3-DEHYDROGENASE"/>
    <property type="match status" value="1"/>
</dbReference>
<evidence type="ECO:0000259" key="1">
    <source>
        <dbReference type="Pfam" id="PF08635"/>
    </source>
</evidence>
<dbReference type="OrthoDB" id="10250282at2759"/>
<dbReference type="GeneID" id="37020279"/>
<sequence>MTVSVFNVVFAGAGGINFGSPEGPWNHSERLEKLLGERLKVLAIIDPMICVAQKRINDKLSTGNKDVLNAYAQTQCFATIEDAKESEIGTRNTIHLIVNGIPPHFRGTELKGKDADVQLMDAFPNAKAILTEKPVSASDPTVIDCDSVAEHYKNFKGATSVGYVLRYLNVVQTLKKIMKQHQIVPMCINARYIMAYEYTTKLHWWNKDISCGPIVEQATHFVDLIRYLSGSPIDHFSVQARTVEHDCPAGKLNKMGFDENALIPAEQRIPRITTASWRHQHGTLSTLMHGVALHGPDYSTEIDIVADGWLLRLSDLYQDNPKLAILKQGAREYEIICGHDDPFLTEIQAIVSAVDSKDAGEKILSSYEDALATYKMTWEIRKAGEAEQGK</sequence>
<dbReference type="InterPro" id="IPR052515">
    <property type="entry name" value="Gfo/Idh/MocA_Oxidoreductase"/>
</dbReference>
<dbReference type="AlphaFoldDB" id="A0A316VLG4"/>
<dbReference type="Gene3D" id="3.30.360.10">
    <property type="entry name" value="Dihydrodipicolinate Reductase, domain 2"/>
    <property type="match status" value="1"/>
</dbReference>
<proteinExistence type="predicted"/>
<dbReference type="SUPFAM" id="SSF51735">
    <property type="entry name" value="NAD(P)-binding Rossmann-fold domains"/>
    <property type="match status" value="1"/>
</dbReference>
<dbReference type="Gene3D" id="3.40.50.720">
    <property type="entry name" value="NAD(P)-binding Rossmann-like Domain"/>
    <property type="match status" value="1"/>
</dbReference>
<dbReference type="InterPro" id="IPR036291">
    <property type="entry name" value="NAD(P)-bd_dom_sf"/>
</dbReference>
<dbReference type="Proteomes" id="UP000245771">
    <property type="component" value="Unassembled WGS sequence"/>
</dbReference>
<accession>A0A316VLG4</accession>
<keyword evidence="3" id="KW-1185">Reference proteome</keyword>
<dbReference type="PANTHER" id="PTHR43249">
    <property type="entry name" value="UDP-N-ACETYL-2-AMINO-2-DEOXY-D-GLUCURONATE OXIDASE"/>
    <property type="match status" value="1"/>
</dbReference>
<feature type="domain" description="Oxidoreductase putative C-terminal" evidence="1">
    <location>
        <begin position="166"/>
        <end position="309"/>
    </location>
</feature>
<dbReference type="InterPro" id="IPR013944">
    <property type="entry name" value="OxRdtase_put_C"/>
</dbReference>
<organism evidence="2 3">
    <name type="scientific">Meira miltonrushii</name>
    <dbReference type="NCBI Taxonomy" id="1280837"/>
    <lineage>
        <taxon>Eukaryota</taxon>
        <taxon>Fungi</taxon>
        <taxon>Dikarya</taxon>
        <taxon>Basidiomycota</taxon>
        <taxon>Ustilaginomycotina</taxon>
        <taxon>Exobasidiomycetes</taxon>
        <taxon>Exobasidiales</taxon>
        <taxon>Brachybasidiaceae</taxon>
        <taxon>Meira</taxon>
    </lineage>
</organism>